<dbReference type="InterPro" id="IPR002500">
    <property type="entry name" value="PAPS_reduct_dom"/>
</dbReference>
<name>X1UFH5_9ZZZZ</name>
<dbReference type="SUPFAM" id="SSF52402">
    <property type="entry name" value="Adenine nucleotide alpha hydrolases-like"/>
    <property type="match status" value="1"/>
</dbReference>
<proteinExistence type="predicted"/>
<accession>X1UFH5</accession>
<dbReference type="GO" id="GO:0003824">
    <property type="term" value="F:catalytic activity"/>
    <property type="evidence" value="ECO:0007669"/>
    <property type="project" value="InterPro"/>
</dbReference>
<sequence length="40" mass="4583">MKYIASFSGGKDSTAMLLRLIKEGWPLDEVVFFDTGWEFP</sequence>
<evidence type="ECO:0000259" key="1">
    <source>
        <dbReference type="Pfam" id="PF01507"/>
    </source>
</evidence>
<feature type="domain" description="Phosphoadenosine phosphosulphate reductase" evidence="1">
    <location>
        <begin position="3"/>
        <end position="40"/>
    </location>
</feature>
<gene>
    <name evidence="2" type="ORF">S12H4_37351</name>
</gene>
<comment type="caution">
    <text evidence="2">The sequence shown here is derived from an EMBL/GenBank/DDBJ whole genome shotgun (WGS) entry which is preliminary data.</text>
</comment>
<dbReference type="Pfam" id="PF01507">
    <property type="entry name" value="PAPS_reduct"/>
    <property type="match status" value="1"/>
</dbReference>
<reference evidence="2" key="1">
    <citation type="journal article" date="2014" name="Front. Microbiol.">
        <title>High frequency of phylogenetically diverse reductive dehalogenase-homologous genes in deep subseafloor sedimentary metagenomes.</title>
        <authorList>
            <person name="Kawai M."/>
            <person name="Futagami T."/>
            <person name="Toyoda A."/>
            <person name="Takaki Y."/>
            <person name="Nishi S."/>
            <person name="Hori S."/>
            <person name="Arai W."/>
            <person name="Tsubouchi T."/>
            <person name="Morono Y."/>
            <person name="Uchiyama I."/>
            <person name="Ito T."/>
            <person name="Fujiyama A."/>
            <person name="Inagaki F."/>
            <person name="Takami H."/>
        </authorList>
    </citation>
    <scope>NUCLEOTIDE SEQUENCE</scope>
    <source>
        <strain evidence="2">Expedition CK06-06</strain>
    </source>
</reference>
<evidence type="ECO:0000313" key="2">
    <source>
        <dbReference type="EMBL" id="GAI98610.1"/>
    </source>
</evidence>
<feature type="non-terminal residue" evidence="2">
    <location>
        <position position="40"/>
    </location>
</feature>
<protein>
    <recommendedName>
        <fullName evidence="1">Phosphoadenosine phosphosulphate reductase domain-containing protein</fullName>
    </recommendedName>
</protein>
<dbReference type="InterPro" id="IPR014729">
    <property type="entry name" value="Rossmann-like_a/b/a_fold"/>
</dbReference>
<dbReference type="AlphaFoldDB" id="X1UFH5"/>
<dbReference type="Gene3D" id="3.40.50.620">
    <property type="entry name" value="HUPs"/>
    <property type="match status" value="1"/>
</dbReference>
<organism evidence="2">
    <name type="scientific">marine sediment metagenome</name>
    <dbReference type="NCBI Taxonomy" id="412755"/>
    <lineage>
        <taxon>unclassified sequences</taxon>
        <taxon>metagenomes</taxon>
        <taxon>ecological metagenomes</taxon>
    </lineage>
</organism>
<dbReference type="EMBL" id="BARW01022363">
    <property type="protein sequence ID" value="GAI98610.1"/>
    <property type="molecule type" value="Genomic_DNA"/>
</dbReference>